<dbReference type="RefSeq" id="WP_164194109.1">
    <property type="nucleotide sequence ID" value="NZ_JAAGMR010000316.1"/>
</dbReference>
<gene>
    <name evidence="1" type="ORF">G3I21_27560</name>
</gene>
<name>A0A7K3R038_9ACTN</name>
<evidence type="ECO:0008006" key="3">
    <source>
        <dbReference type="Google" id="ProtNLM"/>
    </source>
</evidence>
<protein>
    <recommendedName>
        <fullName evidence="3">YcxB family protein</fullName>
    </recommendedName>
</protein>
<evidence type="ECO:0000313" key="2">
    <source>
        <dbReference type="Proteomes" id="UP000470520"/>
    </source>
</evidence>
<dbReference type="EMBL" id="JAAGMR010000316">
    <property type="protein sequence ID" value="NEB95391.1"/>
    <property type="molecule type" value="Genomic_DNA"/>
</dbReference>
<comment type="caution">
    <text evidence="1">The sequence shown here is derived from an EMBL/GenBank/DDBJ whole genome shotgun (WGS) entry which is preliminary data.</text>
</comment>
<organism evidence="1 2">
    <name type="scientific">Streptomyces bauhiniae</name>
    <dbReference type="NCBI Taxonomy" id="2340725"/>
    <lineage>
        <taxon>Bacteria</taxon>
        <taxon>Bacillati</taxon>
        <taxon>Actinomycetota</taxon>
        <taxon>Actinomycetes</taxon>
        <taxon>Kitasatosporales</taxon>
        <taxon>Streptomycetaceae</taxon>
        <taxon>Streptomyces</taxon>
    </lineage>
</organism>
<sequence>MTLQERYDDPTHLVYLVGCLSGGLTGRSLRTVLLSTPWGHRRSARRAADARPEPEVTVDHDGVVLVDDGRCHLEPWDTFTGHIETERQFILLRAPGEPAVTLPKRTFPDAALAAECRRLLAERLPVR</sequence>
<dbReference type="Proteomes" id="UP000470520">
    <property type="component" value="Unassembled WGS sequence"/>
</dbReference>
<accession>A0A7K3R038</accession>
<proteinExistence type="predicted"/>
<evidence type="ECO:0000313" key="1">
    <source>
        <dbReference type="EMBL" id="NEB95391.1"/>
    </source>
</evidence>
<reference evidence="1 2" key="1">
    <citation type="submission" date="2020-01" db="EMBL/GenBank/DDBJ databases">
        <title>Insect and environment-associated Actinomycetes.</title>
        <authorList>
            <person name="Currrie C."/>
            <person name="Chevrette M."/>
            <person name="Carlson C."/>
            <person name="Stubbendieck R."/>
            <person name="Wendt-Pienkowski E."/>
        </authorList>
    </citation>
    <scope>NUCLEOTIDE SEQUENCE [LARGE SCALE GENOMIC DNA]</scope>
    <source>
        <strain evidence="1 2">SID7754</strain>
    </source>
</reference>
<dbReference type="AlphaFoldDB" id="A0A7K3R038"/>